<sequence length="257" mass="27271">MTGTPDHIILCLSQPSLSSRDEARMLAAVHRAARSVWSPPVTVVRLEGTGPGLACALRAARDGGARHVRVVPTGFPMAANIRAWLPGAVAHFATTEGAAVRIELAEPPEPEDAAEVLVALSPTARTQDARDLTASLGKPGWQFLPDFDIHLLVCTGPRCAFRGAGPLLARLKARLAAAGLSDRCLTTSTGCLYPCNQGPLVALYPQGAWYRIPDEAALDRLVTEVIGRGSDLPDLRLAERPGSRRATISPKSARRPA</sequence>
<dbReference type="RefSeq" id="WP_166404462.1">
    <property type="nucleotide sequence ID" value="NZ_JAANHS010000025.1"/>
</dbReference>
<evidence type="ECO:0000313" key="1">
    <source>
        <dbReference type="EMBL" id="NHB78463.1"/>
    </source>
</evidence>
<reference evidence="1 2" key="1">
    <citation type="journal article" date="2022" name="Microorganisms">
        <title>Genome Sequence and Characterization of a Xanthorhodopsin-Containing, Aerobic Anoxygenic Phototrophic Rhodobacter Species, Isolated from Mesophilic Conditions at Yellowstone National Park.</title>
        <authorList>
            <person name="Kyndt J.A."/>
            <person name="Robertson S."/>
            <person name="Shoffstall I.B."/>
            <person name="Ramaley R.F."/>
            <person name="Meyer T.E."/>
        </authorList>
    </citation>
    <scope>NUCLEOTIDE SEQUENCE [LARGE SCALE GENOMIC DNA]</scope>
    <source>
        <strain evidence="1 2">M37P</strain>
    </source>
</reference>
<dbReference type="InterPro" id="IPR036249">
    <property type="entry name" value="Thioredoxin-like_sf"/>
</dbReference>
<protein>
    <submittedName>
        <fullName evidence="1">(2Fe-2S) ferredoxin domain-containing protein</fullName>
    </submittedName>
</protein>
<gene>
    <name evidence="1" type="ORF">G8O29_17275</name>
</gene>
<dbReference type="Proteomes" id="UP001515660">
    <property type="component" value="Unassembled WGS sequence"/>
</dbReference>
<dbReference type="EMBL" id="JAANHS010000025">
    <property type="protein sequence ID" value="NHB78463.1"/>
    <property type="molecule type" value="Genomic_DNA"/>
</dbReference>
<proteinExistence type="predicted"/>
<dbReference type="CDD" id="cd02980">
    <property type="entry name" value="TRX_Fd_family"/>
    <property type="match status" value="1"/>
</dbReference>
<dbReference type="SUPFAM" id="SSF52833">
    <property type="entry name" value="Thioredoxin-like"/>
    <property type="match status" value="1"/>
</dbReference>
<dbReference type="Gene3D" id="3.40.30.10">
    <property type="entry name" value="Glutaredoxin"/>
    <property type="match status" value="1"/>
</dbReference>
<name>A0ABX0GCC5_9RHOB</name>
<evidence type="ECO:0000313" key="2">
    <source>
        <dbReference type="Proteomes" id="UP001515660"/>
    </source>
</evidence>
<accession>A0ABX0GCC5</accession>
<organism evidence="1 2">
    <name type="scientific">Rhodobacter calidifons</name>
    <dbReference type="NCBI Taxonomy" id="2715277"/>
    <lineage>
        <taxon>Bacteria</taxon>
        <taxon>Pseudomonadati</taxon>
        <taxon>Pseudomonadota</taxon>
        <taxon>Alphaproteobacteria</taxon>
        <taxon>Rhodobacterales</taxon>
        <taxon>Rhodobacter group</taxon>
        <taxon>Rhodobacter</taxon>
    </lineage>
</organism>
<keyword evidence="2" id="KW-1185">Reference proteome</keyword>
<comment type="caution">
    <text evidence="1">The sequence shown here is derived from an EMBL/GenBank/DDBJ whole genome shotgun (WGS) entry which is preliminary data.</text>
</comment>